<evidence type="ECO:0008006" key="3">
    <source>
        <dbReference type="Google" id="ProtNLM"/>
    </source>
</evidence>
<dbReference type="AlphaFoldDB" id="A0A937RMN2"/>
<comment type="caution">
    <text evidence="1">The sequence shown here is derived from an EMBL/GenBank/DDBJ whole genome shotgun (WGS) entry which is preliminary data.</text>
</comment>
<sequence length="107" mass="11193">MIAVYRPSSDAESLSDRDVEFLGAVAGVLGSAADRFATEPEIRHRRPVALTAATVRASAGAGVAISDAGLADPDRLLNASDIAMYAAKRAGTGHCVVPQDWMRLDNP</sequence>
<dbReference type="InterPro" id="IPR029787">
    <property type="entry name" value="Nucleotide_cyclase"/>
</dbReference>
<evidence type="ECO:0000313" key="2">
    <source>
        <dbReference type="Proteomes" id="UP000604475"/>
    </source>
</evidence>
<dbReference type="Proteomes" id="UP000604475">
    <property type="component" value="Unassembled WGS sequence"/>
</dbReference>
<gene>
    <name evidence="1" type="ORF">I7412_23600</name>
</gene>
<reference evidence="1" key="1">
    <citation type="submission" date="2020-12" db="EMBL/GenBank/DDBJ databases">
        <title>Genomic characterization of non-nitrogen-fixing Frankia strains.</title>
        <authorList>
            <person name="Carlos-Shanley C."/>
            <person name="Guerra T."/>
            <person name="Hahn D."/>
        </authorList>
    </citation>
    <scope>NUCLEOTIDE SEQUENCE</scope>
    <source>
        <strain evidence="1">CN6</strain>
    </source>
</reference>
<accession>A0A937RMN2</accession>
<name>A0A937RMN2_9ACTN</name>
<dbReference type="RefSeq" id="WP_202999492.1">
    <property type="nucleotide sequence ID" value="NZ_JADWYU010000085.1"/>
</dbReference>
<organism evidence="1 2">
    <name type="scientific">Frankia nepalensis</name>
    <dbReference type="NCBI Taxonomy" id="1836974"/>
    <lineage>
        <taxon>Bacteria</taxon>
        <taxon>Bacillati</taxon>
        <taxon>Actinomycetota</taxon>
        <taxon>Actinomycetes</taxon>
        <taxon>Frankiales</taxon>
        <taxon>Frankiaceae</taxon>
        <taxon>Frankia</taxon>
    </lineage>
</organism>
<dbReference type="InterPro" id="IPR043128">
    <property type="entry name" value="Rev_trsase/Diguanyl_cyclase"/>
</dbReference>
<keyword evidence="2" id="KW-1185">Reference proteome</keyword>
<dbReference type="Gene3D" id="3.30.70.270">
    <property type="match status" value="1"/>
</dbReference>
<dbReference type="EMBL" id="JAEACQ010000242">
    <property type="protein sequence ID" value="MBL7630099.1"/>
    <property type="molecule type" value="Genomic_DNA"/>
</dbReference>
<protein>
    <recommendedName>
        <fullName evidence="3">GGDEF domain-containing protein</fullName>
    </recommendedName>
</protein>
<proteinExistence type="predicted"/>
<dbReference type="SUPFAM" id="SSF55073">
    <property type="entry name" value="Nucleotide cyclase"/>
    <property type="match status" value="1"/>
</dbReference>
<evidence type="ECO:0000313" key="1">
    <source>
        <dbReference type="EMBL" id="MBL7630099.1"/>
    </source>
</evidence>